<evidence type="ECO:0000256" key="6">
    <source>
        <dbReference type="SAM" id="Phobius"/>
    </source>
</evidence>
<feature type="region of interest" description="Disordered" evidence="5">
    <location>
        <begin position="1"/>
        <end position="81"/>
    </location>
</feature>
<dbReference type="CDD" id="cd22212">
    <property type="entry name" value="NDFIP-like"/>
    <property type="match status" value="1"/>
</dbReference>
<dbReference type="Pfam" id="PF10176">
    <property type="entry name" value="NEDD4_Bsd2"/>
    <property type="match status" value="1"/>
</dbReference>
<dbReference type="InParanoid" id="I2GZB6"/>
<sequence length="369" mass="40841">MSPLIHHDNTAQGDIETGLLDDQHSTPTSNSVENDNTQNDRIIDSSSSTDIESNRPTSPLNQESIDTASNDTQLNTTQNNGLLSNLRNSAARRIESIGFHFNVLDRVFQRHHNDASSSSAFSALSTDSINDNTANGNEPHRHHHHRHSSANPFFNHGASYDGVFSNLSAKPTSNNENQDGSNDEDQPPCYDDAANDMAPSYYHGTGDGSNLYYDDICIEGLPVGNFANLLWNIIVSTCFQFAGFLITYVLHTSHAAKQGSRLGLGVTFITYAFSMVPNDVTSKVGKYKKIDRIKLNDPMEFDNLHLYSKPTEQDNFESTLGHGLEEEKQKLPLLAVAVALLGSFIIVKGIFDYIKVKRMEARYLAQDQV</sequence>
<feature type="compositionally biased region" description="Polar residues" evidence="5">
    <location>
        <begin position="25"/>
        <end position="39"/>
    </location>
</feature>
<organism evidence="7 8">
    <name type="scientific">Henningerozyma blattae (strain ATCC 34711 / CBS 6284 / DSM 70876 / NBRC 10599 / NRRL Y-10934 / UCD 77-7)</name>
    <name type="common">Yeast</name>
    <name type="synonym">Tetrapisispora blattae</name>
    <dbReference type="NCBI Taxonomy" id="1071380"/>
    <lineage>
        <taxon>Eukaryota</taxon>
        <taxon>Fungi</taxon>
        <taxon>Dikarya</taxon>
        <taxon>Ascomycota</taxon>
        <taxon>Saccharomycotina</taxon>
        <taxon>Saccharomycetes</taxon>
        <taxon>Saccharomycetales</taxon>
        <taxon>Saccharomycetaceae</taxon>
        <taxon>Henningerozyma</taxon>
    </lineage>
</organism>
<evidence type="ECO:0000256" key="3">
    <source>
        <dbReference type="ARBA" id="ARBA00022989"/>
    </source>
</evidence>
<evidence type="ECO:0000256" key="1">
    <source>
        <dbReference type="ARBA" id="ARBA00004141"/>
    </source>
</evidence>
<dbReference type="GO" id="GO:0006511">
    <property type="term" value="P:ubiquitin-dependent protein catabolic process"/>
    <property type="evidence" value="ECO:0007669"/>
    <property type="project" value="EnsemblFungi"/>
</dbReference>
<feature type="compositionally biased region" description="Polar residues" evidence="5">
    <location>
        <begin position="54"/>
        <end position="81"/>
    </location>
</feature>
<protein>
    <recommendedName>
        <fullName evidence="9">Metal homeostatis protein BSD2</fullName>
    </recommendedName>
</protein>
<dbReference type="OrthoDB" id="10003116at2759"/>
<dbReference type="Proteomes" id="UP000002866">
    <property type="component" value="Chromosome 2"/>
</dbReference>
<evidence type="ECO:0000256" key="4">
    <source>
        <dbReference type="ARBA" id="ARBA00023136"/>
    </source>
</evidence>
<keyword evidence="4 6" id="KW-0472">Membrane</keyword>
<dbReference type="GO" id="GO:0006623">
    <property type="term" value="P:protein targeting to vacuole"/>
    <property type="evidence" value="ECO:0007669"/>
    <property type="project" value="EnsemblFungi"/>
</dbReference>
<dbReference type="PANTHER" id="PTHR13396">
    <property type="entry name" value="NEDD4 FAMILY INTERACTING PROTEIN 1/2"/>
    <property type="match status" value="1"/>
</dbReference>
<feature type="compositionally biased region" description="Polar residues" evidence="5">
    <location>
        <begin position="165"/>
        <end position="180"/>
    </location>
</feature>
<feature type="compositionally biased region" description="Low complexity" evidence="5">
    <location>
        <begin position="119"/>
        <end position="128"/>
    </location>
</feature>
<dbReference type="AlphaFoldDB" id="I2GZB6"/>
<feature type="region of interest" description="Disordered" evidence="5">
    <location>
        <begin position="119"/>
        <end position="151"/>
    </location>
</feature>
<evidence type="ECO:0000313" key="7">
    <source>
        <dbReference type="EMBL" id="CCH59468.1"/>
    </source>
</evidence>
<dbReference type="GO" id="GO:0048471">
    <property type="term" value="C:perinuclear region of cytoplasm"/>
    <property type="evidence" value="ECO:0007669"/>
    <property type="project" value="TreeGrafter"/>
</dbReference>
<dbReference type="InterPro" id="IPR019325">
    <property type="entry name" value="NEDD4/Bsd2"/>
</dbReference>
<dbReference type="KEGG" id="tbl:TBLA_0B06450"/>
<dbReference type="GO" id="GO:0031398">
    <property type="term" value="P:positive regulation of protein ubiquitination"/>
    <property type="evidence" value="ECO:0007669"/>
    <property type="project" value="TreeGrafter"/>
</dbReference>
<dbReference type="EMBL" id="HE806317">
    <property type="protein sequence ID" value="CCH59468.1"/>
    <property type="molecule type" value="Genomic_DNA"/>
</dbReference>
<gene>
    <name evidence="7" type="primary">TBLA0B06450</name>
    <name evidence="7" type="ORF">TBLA_0B06450</name>
</gene>
<evidence type="ECO:0000256" key="2">
    <source>
        <dbReference type="ARBA" id="ARBA00022692"/>
    </source>
</evidence>
<comment type="subcellular location">
    <subcellularLocation>
        <location evidence="1">Membrane</location>
        <topology evidence="1">Multi-pass membrane protein</topology>
    </subcellularLocation>
</comment>
<name>I2GZB6_HENB6</name>
<evidence type="ECO:0008006" key="9">
    <source>
        <dbReference type="Google" id="ProtNLM"/>
    </source>
</evidence>
<dbReference type="GO" id="GO:0005783">
    <property type="term" value="C:endoplasmic reticulum"/>
    <property type="evidence" value="ECO:0007669"/>
    <property type="project" value="EnsemblFungi"/>
</dbReference>
<feature type="transmembrane region" description="Helical" evidence="6">
    <location>
        <begin position="333"/>
        <end position="354"/>
    </location>
</feature>
<feature type="transmembrane region" description="Helical" evidence="6">
    <location>
        <begin position="229"/>
        <end position="250"/>
    </location>
</feature>
<dbReference type="FunCoup" id="I2GZB6">
    <property type="interactions" value="59"/>
</dbReference>
<dbReference type="OMA" id="YNEICID"/>
<reference evidence="7 8" key="1">
    <citation type="journal article" date="2011" name="Proc. Natl. Acad. Sci. U.S.A.">
        <title>Evolutionary erosion of yeast sex chromosomes by mating-type switching accidents.</title>
        <authorList>
            <person name="Gordon J.L."/>
            <person name="Armisen D."/>
            <person name="Proux-Wera E."/>
            <person name="Oheigeartaigh S.S."/>
            <person name="Byrne K.P."/>
            <person name="Wolfe K.H."/>
        </authorList>
    </citation>
    <scope>NUCLEOTIDE SEQUENCE [LARGE SCALE GENOMIC DNA]</scope>
    <source>
        <strain evidence="8">ATCC 34711 / CBS 6284 / DSM 70876 / NBRC 10599 / NRRL Y-10934 / UCD 77-7</strain>
    </source>
</reference>
<dbReference type="GO" id="GO:0005794">
    <property type="term" value="C:Golgi apparatus"/>
    <property type="evidence" value="ECO:0007669"/>
    <property type="project" value="TreeGrafter"/>
</dbReference>
<keyword evidence="2 6" id="KW-0812">Transmembrane</keyword>
<dbReference type="STRING" id="1071380.I2GZB6"/>
<dbReference type="PANTHER" id="PTHR13396:SF5">
    <property type="entry name" value="NEDD4 FAMILY INTERACTING PROTEIN"/>
    <property type="match status" value="1"/>
</dbReference>
<evidence type="ECO:0000313" key="8">
    <source>
        <dbReference type="Proteomes" id="UP000002866"/>
    </source>
</evidence>
<keyword evidence="3 6" id="KW-1133">Transmembrane helix</keyword>
<dbReference type="HOGENOM" id="CLU_041193_2_0_1"/>
<proteinExistence type="predicted"/>
<dbReference type="GeneID" id="14494309"/>
<keyword evidence="8" id="KW-1185">Reference proteome</keyword>
<feature type="region of interest" description="Disordered" evidence="5">
    <location>
        <begin position="165"/>
        <end position="192"/>
    </location>
</feature>
<dbReference type="RefSeq" id="XP_004178987.1">
    <property type="nucleotide sequence ID" value="XM_004178939.1"/>
</dbReference>
<dbReference type="eggNOG" id="KOG4812">
    <property type="taxonomic scope" value="Eukaryota"/>
</dbReference>
<dbReference type="GO" id="GO:0030001">
    <property type="term" value="P:metal ion transport"/>
    <property type="evidence" value="ECO:0007669"/>
    <property type="project" value="EnsemblFungi"/>
</dbReference>
<feature type="transmembrane region" description="Helical" evidence="6">
    <location>
        <begin position="262"/>
        <end position="278"/>
    </location>
</feature>
<accession>I2GZB6</accession>
<dbReference type="GO" id="GO:0000329">
    <property type="term" value="C:fungal-type vacuole membrane"/>
    <property type="evidence" value="ECO:0007669"/>
    <property type="project" value="EnsemblFungi"/>
</dbReference>
<evidence type="ECO:0000256" key="5">
    <source>
        <dbReference type="SAM" id="MobiDB-lite"/>
    </source>
</evidence>